<evidence type="ECO:0000256" key="3">
    <source>
        <dbReference type="ARBA" id="ARBA00004496"/>
    </source>
</evidence>
<dbReference type="Proteomes" id="UP000009172">
    <property type="component" value="Unassembled WGS sequence"/>
</dbReference>
<keyword evidence="6" id="KW-0963">Cytoplasm</keyword>
<name>F2SBB5_TRIT1</name>
<feature type="domain" description="Restriction of telomere capping protein 4 C-terminal" evidence="9">
    <location>
        <begin position="194"/>
        <end position="311"/>
    </location>
</feature>
<evidence type="ECO:0000256" key="6">
    <source>
        <dbReference type="ARBA" id="ARBA00022490"/>
    </source>
</evidence>
<evidence type="ECO:0000256" key="1">
    <source>
        <dbReference type="ARBA" id="ARBA00002738"/>
    </source>
</evidence>
<dbReference type="Pfam" id="PF14474">
    <property type="entry name" value="RTC4"/>
    <property type="match status" value="1"/>
</dbReference>
<accession>F2SBB5</accession>
<dbReference type="GO" id="GO:0005634">
    <property type="term" value="C:nucleus"/>
    <property type="evidence" value="ECO:0007669"/>
    <property type="project" value="UniProtKB-SubCell"/>
</dbReference>
<feature type="compositionally biased region" description="Polar residues" evidence="8">
    <location>
        <begin position="89"/>
        <end position="118"/>
    </location>
</feature>
<dbReference type="HOGENOM" id="CLU_874901_0_0_1"/>
<sequence>MPSLEYGLLYYPNEVFNSVLDLQYHYHDVHCIPMPKAPRSKRKRKADKTMDTELSFSNSYPEKDFNVTTPESFRLSPEPLEPPRKNRRITGSSGSLAPVSQATSDSGHVSPSRSTPCDQLSYDEIVSPHLSKEPVQATNSPESTSDVVLCPICEAKISRQLFNKYNTGAQFMTVKQEALLCKAHHEESARLDWVLHPSFTSIYKTAFRRRSTQDKILSIEKESLRPKPGYYGPRGDYVLLEHVMSHFATNIRGIASVEPAVVDHGVLTFAHEVLVPELFILLVREDLQIDEATSRQVLEESSEIGWLLNSIQDDEVPR</sequence>
<evidence type="ECO:0000259" key="9">
    <source>
        <dbReference type="SMART" id="SM01312"/>
    </source>
</evidence>
<dbReference type="AlphaFoldDB" id="F2SBB5"/>
<dbReference type="InterPro" id="IPR039024">
    <property type="entry name" value="RTC4"/>
</dbReference>
<protein>
    <recommendedName>
        <fullName evidence="5">Restriction of telomere capping protein 4</fullName>
    </recommendedName>
</protein>
<dbReference type="SMART" id="SM01312">
    <property type="entry name" value="RTC4"/>
    <property type="match status" value="1"/>
</dbReference>
<dbReference type="EMBL" id="GG698559">
    <property type="protein sequence ID" value="EGE00865.1"/>
    <property type="molecule type" value="Genomic_DNA"/>
</dbReference>
<reference evidence="11" key="1">
    <citation type="journal article" date="2012" name="MBio">
        <title>Comparative genome analysis of Trichophyton rubrum and related dermatophytes reveals candidate genes involved in infection.</title>
        <authorList>
            <person name="Martinez D.A."/>
            <person name="Oliver B.G."/>
            <person name="Graeser Y."/>
            <person name="Goldberg J.M."/>
            <person name="Li W."/>
            <person name="Martinez-Rossi N.M."/>
            <person name="Monod M."/>
            <person name="Shelest E."/>
            <person name="Barton R.C."/>
            <person name="Birch E."/>
            <person name="Brakhage A.A."/>
            <person name="Chen Z."/>
            <person name="Gurr S.J."/>
            <person name="Heiman D."/>
            <person name="Heitman J."/>
            <person name="Kosti I."/>
            <person name="Rossi A."/>
            <person name="Saif S."/>
            <person name="Samalova M."/>
            <person name="Saunders C.W."/>
            <person name="Shea T."/>
            <person name="Summerbell R.C."/>
            <person name="Xu J."/>
            <person name="Young S."/>
            <person name="Zeng Q."/>
            <person name="Birren B.W."/>
            <person name="Cuomo C.A."/>
            <person name="White T.C."/>
        </authorList>
    </citation>
    <scope>NUCLEOTIDE SEQUENCE [LARGE SCALE GENOMIC DNA]</scope>
    <source>
        <strain evidence="11">CBS 112818</strain>
    </source>
</reference>
<evidence type="ECO:0000313" key="10">
    <source>
        <dbReference type="EMBL" id="EGE00865.1"/>
    </source>
</evidence>
<evidence type="ECO:0000256" key="5">
    <source>
        <dbReference type="ARBA" id="ARBA00015162"/>
    </source>
</evidence>
<feature type="region of interest" description="Disordered" evidence="8">
    <location>
        <begin position="33"/>
        <end position="118"/>
    </location>
</feature>
<dbReference type="PANTHER" id="PTHR41391:SF1">
    <property type="entry name" value="RESTRICTION OF TELOMERE CAPPING PROTEIN 4"/>
    <property type="match status" value="1"/>
</dbReference>
<evidence type="ECO:0000313" key="11">
    <source>
        <dbReference type="Proteomes" id="UP000009172"/>
    </source>
</evidence>
<keyword evidence="7" id="KW-0539">Nucleus</keyword>
<keyword evidence="11" id="KW-1185">Reference proteome</keyword>
<evidence type="ECO:0000256" key="2">
    <source>
        <dbReference type="ARBA" id="ARBA00004123"/>
    </source>
</evidence>
<dbReference type="GO" id="GO:0005737">
    <property type="term" value="C:cytoplasm"/>
    <property type="evidence" value="ECO:0007669"/>
    <property type="project" value="UniProtKB-SubCell"/>
</dbReference>
<comment type="subcellular location">
    <subcellularLocation>
        <location evidence="3">Cytoplasm</location>
    </subcellularLocation>
    <subcellularLocation>
        <location evidence="2">Nucleus</location>
    </subcellularLocation>
</comment>
<evidence type="ECO:0000256" key="4">
    <source>
        <dbReference type="ARBA" id="ARBA00009461"/>
    </source>
</evidence>
<dbReference type="PANTHER" id="PTHR41391">
    <property type="entry name" value="RESTRICTION OF TELOMERE CAPPING PROTEIN 4"/>
    <property type="match status" value="1"/>
</dbReference>
<dbReference type="InterPro" id="IPR028094">
    <property type="entry name" value="RTC4_C"/>
</dbReference>
<feature type="compositionally biased region" description="Polar residues" evidence="8">
    <location>
        <begin position="52"/>
        <end position="71"/>
    </location>
</feature>
<evidence type="ECO:0000256" key="7">
    <source>
        <dbReference type="ARBA" id="ARBA00023242"/>
    </source>
</evidence>
<comment type="function">
    <text evidence="1">May be involved in a process influencing telomere capping.</text>
</comment>
<evidence type="ECO:0000256" key="8">
    <source>
        <dbReference type="SAM" id="MobiDB-lite"/>
    </source>
</evidence>
<proteinExistence type="inferred from homology"/>
<comment type="similarity">
    <text evidence="4">Belongs to the RTC4 family.</text>
</comment>
<organism evidence="10 11">
    <name type="scientific">Trichophyton tonsurans (strain CBS 112818)</name>
    <name type="common">Scalp ringworm fungus</name>
    <dbReference type="NCBI Taxonomy" id="647933"/>
    <lineage>
        <taxon>Eukaryota</taxon>
        <taxon>Fungi</taxon>
        <taxon>Dikarya</taxon>
        <taxon>Ascomycota</taxon>
        <taxon>Pezizomycotina</taxon>
        <taxon>Eurotiomycetes</taxon>
        <taxon>Eurotiomycetidae</taxon>
        <taxon>Onygenales</taxon>
        <taxon>Arthrodermataceae</taxon>
        <taxon>Trichophyton</taxon>
    </lineage>
</organism>
<gene>
    <name evidence="10" type="ORF">TESG_08166</name>
</gene>